<accession>A0A1E5L3X6</accession>
<dbReference type="SUPFAM" id="SSF54211">
    <property type="entry name" value="Ribosomal protein S5 domain 2-like"/>
    <property type="match status" value="1"/>
</dbReference>
<dbReference type="Gene3D" id="3.30.565.10">
    <property type="entry name" value="Histidine kinase-like ATPase, C-terminal domain"/>
    <property type="match status" value="1"/>
</dbReference>
<dbReference type="SUPFAM" id="SSF118116">
    <property type="entry name" value="DNA mismatch repair protein MutL"/>
    <property type="match status" value="1"/>
</dbReference>
<reference evidence="7 8" key="1">
    <citation type="submission" date="2016-09" db="EMBL/GenBank/DDBJ databases">
        <title>Desulfuribacillus arsenicus sp. nov., an obligately anaerobic, dissimilatory arsenic- and antimonate-reducing bacterium isolated from anoxic sediments.</title>
        <authorList>
            <person name="Abin C.A."/>
            <person name="Hollibaugh J.T."/>
        </authorList>
    </citation>
    <scope>NUCLEOTIDE SEQUENCE [LARGE SCALE GENOMIC DNA]</scope>
    <source>
        <strain evidence="7 8">MLFW-2</strain>
    </source>
</reference>
<evidence type="ECO:0000259" key="5">
    <source>
        <dbReference type="SMART" id="SM00853"/>
    </source>
</evidence>
<feature type="domain" description="DNA mismatch repair protein S5" evidence="6">
    <location>
        <begin position="209"/>
        <end position="327"/>
    </location>
</feature>
<evidence type="ECO:0000313" key="8">
    <source>
        <dbReference type="Proteomes" id="UP000095255"/>
    </source>
</evidence>
<dbReference type="Pfam" id="PF01119">
    <property type="entry name" value="DNA_mis_repair"/>
    <property type="match status" value="1"/>
</dbReference>
<evidence type="ECO:0000256" key="4">
    <source>
        <dbReference type="HAMAP-Rule" id="MF_00149"/>
    </source>
</evidence>
<protein>
    <recommendedName>
        <fullName evidence="4">DNA mismatch repair protein MutL</fullName>
    </recommendedName>
</protein>
<dbReference type="InterPro" id="IPR036890">
    <property type="entry name" value="HATPase_C_sf"/>
</dbReference>
<comment type="function">
    <text evidence="4">This protein is involved in the repair of mismatches in DNA. It is required for dam-dependent methyl-directed DNA mismatch repair. May act as a 'molecular matchmaker', a protein that promotes the formation of a stable complex between two or more DNA-binding proteins in an ATP-dependent manner without itself being part of a final effector complex.</text>
</comment>
<dbReference type="InterPro" id="IPR013507">
    <property type="entry name" value="DNA_mismatch_S5_2-like"/>
</dbReference>
<dbReference type="InterPro" id="IPR020568">
    <property type="entry name" value="Ribosomal_Su5_D2-typ_SF"/>
</dbReference>
<dbReference type="HAMAP" id="MF_00149">
    <property type="entry name" value="DNA_mis_repair"/>
    <property type="match status" value="1"/>
</dbReference>
<dbReference type="GO" id="GO:0030983">
    <property type="term" value="F:mismatched DNA binding"/>
    <property type="evidence" value="ECO:0007669"/>
    <property type="project" value="InterPro"/>
</dbReference>
<keyword evidence="2 4" id="KW-0227">DNA damage</keyword>
<dbReference type="InterPro" id="IPR014721">
    <property type="entry name" value="Ribsml_uS5_D2-typ_fold_subgr"/>
</dbReference>
<dbReference type="InterPro" id="IPR038973">
    <property type="entry name" value="MutL/Mlh/Pms-like"/>
</dbReference>
<dbReference type="SMART" id="SM01340">
    <property type="entry name" value="DNA_mis_repair"/>
    <property type="match status" value="1"/>
</dbReference>
<dbReference type="GO" id="GO:0006298">
    <property type="term" value="P:mismatch repair"/>
    <property type="evidence" value="ECO:0007669"/>
    <property type="project" value="UniProtKB-UniRule"/>
</dbReference>
<dbReference type="InterPro" id="IPR020667">
    <property type="entry name" value="DNA_mismatch_repair_MutL"/>
</dbReference>
<dbReference type="CDD" id="cd00782">
    <property type="entry name" value="MutL_Trans"/>
    <property type="match status" value="1"/>
</dbReference>
<dbReference type="PANTHER" id="PTHR10073">
    <property type="entry name" value="DNA MISMATCH REPAIR PROTEIN MLH, PMS, MUTL"/>
    <property type="match status" value="1"/>
</dbReference>
<gene>
    <name evidence="4" type="primary">mutL</name>
    <name evidence="7" type="ORF">BHU72_08150</name>
</gene>
<dbReference type="Gene3D" id="3.30.1540.20">
    <property type="entry name" value="MutL, C-terminal domain, dimerisation subdomain"/>
    <property type="match status" value="1"/>
</dbReference>
<dbReference type="STRING" id="1390249.BHU72_08150"/>
<dbReference type="InterPro" id="IPR002099">
    <property type="entry name" value="MutL/Mlh/PMS"/>
</dbReference>
<evidence type="ECO:0000256" key="2">
    <source>
        <dbReference type="ARBA" id="ARBA00022763"/>
    </source>
</evidence>
<dbReference type="GO" id="GO:0032300">
    <property type="term" value="C:mismatch repair complex"/>
    <property type="evidence" value="ECO:0007669"/>
    <property type="project" value="InterPro"/>
</dbReference>
<dbReference type="RefSeq" id="WP_069702895.1">
    <property type="nucleotide sequence ID" value="NZ_MJAT01000036.1"/>
</dbReference>
<dbReference type="PROSITE" id="PS00058">
    <property type="entry name" value="DNA_MISMATCH_REPAIR_1"/>
    <property type="match status" value="1"/>
</dbReference>
<sequence length="599" mass="69119">MSIIHILEDHIANQIAAGEVIERPMSVVKELVENSIDAKSTRIKIELLQAGLELIRVLDNGAGMDSSDAQLCFQRHATSKIRNTRDLFKISTLGFRGEALPSIAAISKVEVKTRTQQETIGSHIRIEGNQSLKYEPIGCPIGTEISVKSLFYNTPARLKYLKSLTTEIGHISEYISRIALAHTHISFELWHNGKQILQTFGDQNIYSTVLRVYGAPTNQQWISIKNENMDYAISGIISKPELNRANRQHITFFVNGRYVRSTKLADSIIHAYHTLLPINRFPITILNIDMDYTLVDVNVHPSKLEVRFSKEEELKEFLYETIHKNLMNQSLIPKILADKKHSSIVSQYNQPLVHKKIDLVKEKSKNLQLTLNPSENVLNEFQYKPINKSVEQNQPLIEAKTIEIKPKETFRVIGQFHGTYILAENENGLYIIDQHAAHERINYERFLNRLRNYQFKKQDLLIPISLTYSITELTIIQEKKELIEKFGINFESFGSQTIVIREYPDWIPHDSIQTYISFIFDSMILREKEIDVIELQEDACIQLSCKMSIKANQRISIEETNQLLEDLMNTSLPYTCPHGRPIIIHYSVYELEKLFKRKN</sequence>
<proteinExistence type="inferred from homology"/>
<dbReference type="EMBL" id="MJAT01000036">
    <property type="protein sequence ID" value="OEH84796.1"/>
    <property type="molecule type" value="Genomic_DNA"/>
</dbReference>
<dbReference type="InterPro" id="IPR014762">
    <property type="entry name" value="DNA_mismatch_repair_CS"/>
</dbReference>
<dbReference type="FunFam" id="3.30.565.10:FF:000003">
    <property type="entry name" value="DNA mismatch repair endonuclease MutL"/>
    <property type="match status" value="1"/>
</dbReference>
<dbReference type="CDD" id="cd16926">
    <property type="entry name" value="HATPase_MutL-MLH-PMS-like"/>
    <property type="match status" value="1"/>
</dbReference>
<evidence type="ECO:0000259" key="6">
    <source>
        <dbReference type="SMART" id="SM01340"/>
    </source>
</evidence>
<dbReference type="Proteomes" id="UP000095255">
    <property type="component" value="Unassembled WGS sequence"/>
</dbReference>
<keyword evidence="8" id="KW-1185">Reference proteome</keyword>
<dbReference type="InterPro" id="IPR014790">
    <property type="entry name" value="MutL_C"/>
</dbReference>
<dbReference type="GO" id="GO:0005524">
    <property type="term" value="F:ATP binding"/>
    <property type="evidence" value="ECO:0007669"/>
    <property type="project" value="InterPro"/>
</dbReference>
<dbReference type="SMART" id="SM00853">
    <property type="entry name" value="MutL_C"/>
    <property type="match status" value="1"/>
</dbReference>
<name>A0A1E5L3X6_9FIRM</name>
<dbReference type="OrthoDB" id="9763467at2"/>
<dbReference type="NCBIfam" id="TIGR00585">
    <property type="entry name" value="mutl"/>
    <property type="match status" value="1"/>
</dbReference>
<comment type="similarity">
    <text evidence="1 4">Belongs to the DNA mismatch repair MutL/HexB family.</text>
</comment>
<dbReference type="InterPro" id="IPR042120">
    <property type="entry name" value="MutL_C_dimsub"/>
</dbReference>
<evidence type="ECO:0000256" key="1">
    <source>
        <dbReference type="ARBA" id="ARBA00006082"/>
    </source>
</evidence>
<dbReference type="InterPro" id="IPR037198">
    <property type="entry name" value="MutL_C_sf"/>
</dbReference>
<dbReference type="Gene3D" id="3.30.230.10">
    <property type="match status" value="1"/>
</dbReference>
<dbReference type="AlphaFoldDB" id="A0A1E5L3X6"/>
<comment type="caution">
    <text evidence="7">The sequence shown here is derived from an EMBL/GenBank/DDBJ whole genome shotgun (WGS) entry which is preliminary data.</text>
</comment>
<feature type="domain" description="MutL C-terminal dimerisation" evidence="5">
    <location>
        <begin position="412"/>
        <end position="555"/>
    </location>
</feature>
<organism evidence="7 8">
    <name type="scientific">Desulfuribacillus stibiiarsenatis</name>
    <dbReference type="NCBI Taxonomy" id="1390249"/>
    <lineage>
        <taxon>Bacteria</taxon>
        <taxon>Bacillati</taxon>
        <taxon>Bacillota</taxon>
        <taxon>Desulfuribacillia</taxon>
        <taxon>Desulfuribacillales</taxon>
        <taxon>Desulfuribacillaceae</taxon>
        <taxon>Desulfuribacillus</taxon>
    </lineage>
</organism>
<keyword evidence="3 4" id="KW-0234">DNA repair</keyword>
<dbReference type="Pfam" id="PF13589">
    <property type="entry name" value="HATPase_c_3"/>
    <property type="match status" value="1"/>
</dbReference>
<dbReference type="PANTHER" id="PTHR10073:SF12">
    <property type="entry name" value="DNA MISMATCH REPAIR PROTEIN MLH1"/>
    <property type="match status" value="1"/>
</dbReference>
<dbReference type="GO" id="GO:0140664">
    <property type="term" value="F:ATP-dependent DNA damage sensor activity"/>
    <property type="evidence" value="ECO:0007669"/>
    <property type="project" value="InterPro"/>
</dbReference>
<evidence type="ECO:0000256" key="3">
    <source>
        <dbReference type="ARBA" id="ARBA00023204"/>
    </source>
</evidence>
<dbReference type="Pfam" id="PF08676">
    <property type="entry name" value="MutL_C"/>
    <property type="match status" value="1"/>
</dbReference>
<dbReference type="Gene3D" id="3.30.1370.100">
    <property type="entry name" value="MutL, C-terminal domain, regulatory subdomain"/>
    <property type="match status" value="1"/>
</dbReference>
<dbReference type="GO" id="GO:0016887">
    <property type="term" value="F:ATP hydrolysis activity"/>
    <property type="evidence" value="ECO:0007669"/>
    <property type="project" value="InterPro"/>
</dbReference>
<dbReference type="InterPro" id="IPR042121">
    <property type="entry name" value="MutL_C_regsub"/>
</dbReference>
<dbReference type="SUPFAM" id="SSF55874">
    <property type="entry name" value="ATPase domain of HSP90 chaperone/DNA topoisomerase II/histidine kinase"/>
    <property type="match status" value="1"/>
</dbReference>
<evidence type="ECO:0000313" key="7">
    <source>
        <dbReference type="EMBL" id="OEH84796.1"/>
    </source>
</evidence>